<accession>W6QL50</accession>
<dbReference type="OrthoDB" id="5345334at2759"/>
<dbReference type="Proteomes" id="UP000030686">
    <property type="component" value="Unassembled WGS sequence"/>
</dbReference>
<sequence>MVKPVKVQYIGWEDDFRYAEEKSRITEHIQKIAEDNGFSHALVQDMIMRYRYRSQGPWIDVHFKREQWVTNGVGKYVFTRLWFNEDGDLDKDPEFFEVEN</sequence>
<keyword evidence="2" id="KW-1185">Reference proteome</keyword>
<reference evidence="1" key="1">
    <citation type="journal article" date="2014" name="Nat. Commun.">
        <title>Multiple recent horizontal transfers of a large genomic region in cheese making fungi.</title>
        <authorList>
            <person name="Cheeseman K."/>
            <person name="Ropars J."/>
            <person name="Renault P."/>
            <person name="Dupont J."/>
            <person name="Gouzy J."/>
            <person name="Branca A."/>
            <person name="Abraham A.L."/>
            <person name="Ceppi M."/>
            <person name="Conseiller E."/>
            <person name="Debuchy R."/>
            <person name="Malagnac F."/>
            <person name="Goarin A."/>
            <person name="Silar P."/>
            <person name="Lacoste S."/>
            <person name="Sallet E."/>
            <person name="Bensimon A."/>
            <person name="Giraud T."/>
            <person name="Brygoo Y."/>
        </authorList>
    </citation>
    <scope>NUCLEOTIDE SEQUENCE [LARGE SCALE GENOMIC DNA]</scope>
    <source>
        <strain evidence="1">FM164</strain>
    </source>
</reference>
<proteinExistence type="predicted"/>
<evidence type="ECO:0000313" key="2">
    <source>
        <dbReference type="Proteomes" id="UP000030686"/>
    </source>
</evidence>
<gene>
    <name evidence="1" type="ORF">PROQFM164_S06g000535</name>
</gene>
<evidence type="ECO:0000313" key="1">
    <source>
        <dbReference type="EMBL" id="CDM37573.1"/>
    </source>
</evidence>
<dbReference type="AlphaFoldDB" id="W6QL50"/>
<dbReference type="OMA" id="IGWEDDF"/>
<name>W6QL50_PENRF</name>
<protein>
    <submittedName>
        <fullName evidence="1">Uncharacterized protein</fullName>
    </submittedName>
</protein>
<organism evidence="1 2">
    <name type="scientific">Penicillium roqueforti (strain FM164)</name>
    <dbReference type="NCBI Taxonomy" id="1365484"/>
    <lineage>
        <taxon>Eukaryota</taxon>
        <taxon>Fungi</taxon>
        <taxon>Dikarya</taxon>
        <taxon>Ascomycota</taxon>
        <taxon>Pezizomycotina</taxon>
        <taxon>Eurotiomycetes</taxon>
        <taxon>Eurotiomycetidae</taxon>
        <taxon>Eurotiales</taxon>
        <taxon>Aspergillaceae</taxon>
        <taxon>Penicillium</taxon>
    </lineage>
</organism>
<dbReference type="EMBL" id="HG792020">
    <property type="protein sequence ID" value="CDM37573.1"/>
    <property type="molecule type" value="Genomic_DNA"/>
</dbReference>